<feature type="domain" description="PKD" evidence="17">
    <location>
        <begin position="571"/>
        <end position="613"/>
    </location>
</feature>
<feature type="transmembrane region" description="Helical" evidence="15">
    <location>
        <begin position="2507"/>
        <end position="2527"/>
    </location>
</feature>
<dbReference type="SUPFAM" id="SSF49723">
    <property type="entry name" value="Lipase/lipooxygenase domain (PLAT/LH2 domain)"/>
    <property type="match status" value="1"/>
</dbReference>
<evidence type="ECO:0000256" key="13">
    <source>
        <dbReference type="PROSITE-ProRule" id="PRU00152"/>
    </source>
</evidence>
<evidence type="ECO:0000256" key="10">
    <source>
        <dbReference type="ARBA" id="ARBA00023180"/>
    </source>
</evidence>
<evidence type="ECO:0000256" key="14">
    <source>
        <dbReference type="SAM" id="MobiDB-lite"/>
    </source>
</evidence>
<evidence type="ECO:0000256" key="5">
    <source>
        <dbReference type="ARBA" id="ARBA00022692"/>
    </source>
</evidence>
<dbReference type="InterPro" id="IPR002859">
    <property type="entry name" value="PKD/REJ-like"/>
</dbReference>
<dbReference type="PROSITE" id="PS50093">
    <property type="entry name" value="PKD"/>
    <property type="match status" value="2"/>
</dbReference>
<feature type="signal peptide" evidence="16">
    <location>
        <begin position="1"/>
        <end position="24"/>
    </location>
</feature>
<dbReference type="PANTHER" id="PTHR10877">
    <property type="entry name" value="POLYCYSTIN FAMILY MEMBER"/>
    <property type="match status" value="1"/>
</dbReference>
<dbReference type="SUPFAM" id="SSF81324">
    <property type="entry name" value="Voltage-gated potassium channels"/>
    <property type="match status" value="1"/>
</dbReference>
<dbReference type="InterPro" id="IPR002889">
    <property type="entry name" value="WSC_carb-bd"/>
</dbReference>
<evidence type="ECO:0000256" key="16">
    <source>
        <dbReference type="SAM" id="SignalP"/>
    </source>
</evidence>
<gene>
    <name evidence="20" type="ORF">OFUS_LOCUS18577</name>
</gene>
<feature type="domain" description="WSC" evidence="19">
    <location>
        <begin position="28"/>
        <end position="125"/>
    </location>
</feature>
<keyword evidence="10" id="KW-0325">Glycoprotein</keyword>
<reference evidence="20" key="1">
    <citation type="submission" date="2022-03" db="EMBL/GenBank/DDBJ databases">
        <authorList>
            <person name="Martin C."/>
        </authorList>
    </citation>
    <scope>NUCLEOTIDE SEQUENCE</scope>
</reference>
<evidence type="ECO:0000256" key="2">
    <source>
        <dbReference type="ARBA" id="ARBA00004651"/>
    </source>
</evidence>
<dbReference type="PANTHER" id="PTHR10877:SF150">
    <property type="entry name" value="REJ DOMAIN-CONTAINING PROTEIN"/>
    <property type="match status" value="1"/>
</dbReference>
<feature type="transmembrane region" description="Helical" evidence="15">
    <location>
        <begin position="3386"/>
        <end position="3408"/>
    </location>
</feature>
<feature type="transmembrane region" description="Helical" evidence="15">
    <location>
        <begin position="2910"/>
        <end position="2933"/>
    </location>
</feature>
<dbReference type="Pfam" id="PF01477">
    <property type="entry name" value="PLAT"/>
    <property type="match status" value="1"/>
</dbReference>
<feature type="transmembrane region" description="Helical" evidence="15">
    <location>
        <begin position="2717"/>
        <end position="2736"/>
    </location>
</feature>
<dbReference type="CDD" id="cd01752">
    <property type="entry name" value="PLAT_polycystin"/>
    <property type="match status" value="1"/>
</dbReference>
<feature type="transmembrane region" description="Helical" evidence="15">
    <location>
        <begin position="3296"/>
        <end position="3314"/>
    </location>
</feature>
<evidence type="ECO:0000256" key="12">
    <source>
        <dbReference type="PIRSR" id="PIRSR603915-2"/>
    </source>
</evidence>
<feature type="transmembrane region" description="Helical" evidence="15">
    <location>
        <begin position="3444"/>
        <end position="3469"/>
    </location>
</feature>
<dbReference type="GO" id="GO:0050982">
    <property type="term" value="P:detection of mechanical stimulus"/>
    <property type="evidence" value="ECO:0007669"/>
    <property type="project" value="TreeGrafter"/>
</dbReference>
<keyword evidence="6 16" id="KW-0732">Signal</keyword>
<dbReference type="SMART" id="SM00089">
    <property type="entry name" value="PKD"/>
    <property type="match status" value="6"/>
</dbReference>
<dbReference type="SMART" id="SM00308">
    <property type="entry name" value="LH2"/>
    <property type="match status" value="1"/>
</dbReference>
<dbReference type="OrthoDB" id="444119at2759"/>
<dbReference type="PROSITE" id="PS51212">
    <property type="entry name" value="WSC"/>
    <property type="match status" value="1"/>
</dbReference>
<dbReference type="InterPro" id="IPR046791">
    <property type="entry name" value="Polycystin_dom"/>
</dbReference>
<feature type="compositionally biased region" description="Polar residues" evidence="14">
    <location>
        <begin position="2840"/>
        <end position="2850"/>
    </location>
</feature>
<dbReference type="Gene3D" id="2.60.40.10">
    <property type="entry name" value="Immunoglobulins"/>
    <property type="match status" value="3"/>
</dbReference>
<comment type="caution">
    <text evidence="20">The sequence shown here is derived from an EMBL/GenBank/DDBJ whole genome shotgun (WGS) entry which is preliminary data.</text>
</comment>
<dbReference type="InterPro" id="IPR035986">
    <property type="entry name" value="PKD_dom_sf"/>
</dbReference>
<feature type="transmembrane region" description="Helical" evidence="15">
    <location>
        <begin position="2756"/>
        <end position="2778"/>
    </location>
</feature>
<evidence type="ECO:0000256" key="4">
    <source>
        <dbReference type="ARBA" id="ARBA00022475"/>
    </source>
</evidence>
<dbReference type="FunFam" id="2.60.60.20:FF:000022">
    <property type="entry name" value="Uncharacterized protein"/>
    <property type="match status" value="1"/>
</dbReference>
<dbReference type="GO" id="GO:0005886">
    <property type="term" value="C:plasma membrane"/>
    <property type="evidence" value="ECO:0007669"/>
    <property type="project" value="UniProtKB-SubCell"/>
</dbReference>
<dbReference type="Pfam" id="PF08016">
    <property type="entry name" value="PKD_channel"/>
    <property type="match status" value="1"/>
</dbReference>
<evidence type="ECO:0000313" key="20">
    <source>
        <dbReference type="EMBL" id="CAH1793769.1"/>
    </source>
</evidence>
<name>A0A8S4PK83_OWEFU</name>
<dbReference type="Proteomes" id="UP000749559">
    <property type="component" value="Unassembled WGS sequence"/>
</dbReference>
<dbReference type="InterPro" id="IPR022409">
    <property type="entry name" value="PKD/Chitinase_dom"/>
</dbReference>
<comment type="subcellular location">
    <subcellularLocation>
        <location evidence="2">Cell membrane</location>
        <topology evidence="2">Multi-pass membrane protein</topology>
    </subcellularLocation>
    <subcellularLocation>
        <location evidence="1">Cell projection</location>
        <location evidence="1">Cilium</location>
    </subcellularLocation>
</comment>
<dbReference type="PROSITE" id="PS50095">
    <property type="entry name" value="PLAT"/>
    <property type="match status" value="1"/>
</dbReference>
<evidence type="ECO:0000259" key="17">
    <source>
        <dbReference type="PROSITE" id="PS50093"/>
    </source>
</evidence>
<dbReference type="FunFam" id="1.10.287.70:FF:000086">
    <property type="entry name" value="Polycystic kidney disease 2"/>
    <property type="match status" value="1"/>
</dbReference>
<keyword evidence="4" id="KW-1003">Cell membrane</keyword>
<feature type="compositionally biased region" description="Polar residues" evidence="14">
    <location>
        <begin position="2005"/>
        <end position="2018"/>
    </location>
</feature>
<feature type="transmembrane region" description="Helical" evidence="15">
    <location>
        <begin position="3257"/>
        <end position="3276"/>
    </location>
</feature>
<dbReference type="GO" id="GO:0005929">
    <property type="term" value="C:cilium"/>
    <property type="evidence" value="ECO:0007669"/>
    <property type="project" value="UniProtKB-SubCell"/>
</dbReference>
<feature type="region of interest" description="Disordered" evidence="14">
    <location>
        <begin position="1996"/>
        <end position="2019"/>
    </location>
</feature>
<dbReference type="InterPro" id="IPR036392">
    <property type="entry name" value="PLAT/LH2_dom_sf"/>
</dbReference>
<keyword evidence="9 15" id="KW-0472">Membrane</keyword>
<comment type="similarity">
    <text evidence="3">Belongs to the polycystin family.</text>
</comment>
<sequence>MEPLFKNMLLFLVALTGVFEVTKAVADGPNFLQCYEEVGFGKNRHFRFAGGDRVSGVTPQVCMEVCTRYGFSKAALSRGSICFCADSLPGIFADAGAANCQTLCDGDANYYCGGDDRFVSVYDVPIIPEDLQADSVRSSPGNFGLSHVEETINVTTSNNPAGIKYRMDFGDGAGWTEYNDILSTYNTKKFALPGVYKVKAGAIDATETITEVTDFTSVQIAEAVDGPLVIKCDDVVDTLHATDIEVTMSATVYHGTDPKLSIDFLDGLGDSVQTANMPTPGKSTAGPGIPYQTNTNILTTPSAGFYIMPSSQFPTDGILVGWELYAANPGTVDLLVLTPASGCTYCFSENDCDGCSATWPPACNMATEDFCPANGGCILDNDHCDSSVPASRFFTGSADFATRFSVGYTVTHAASHTITAGWNYIAVDPLTTPVDVLAGDVIGYVETSAAGVIGYRATTPDDDGMDFFKAGTAAQGSTHTASSFGDFNNRRLVRAISAKPLSVTFTHNFTTAGTYNTAWTLANQDTSLATTPVQDNCTVVVIESIDEVIPDCPEHFALNEAADCNVLPHKGSDVTYTWNQGDATATDQNVTLLPISFTYSTRGTYNITVKAFNLLTSQENFTEIVVQERLTNPVLDVAPVITGESITIILTLDTGSDFTCDWDFGDGQSAVSTSEIDLVINEPHVYATPNWTPGYTVSVTCSNLVSTVSISGVVPVQDCVTNLHLLNWGAEKGAPFHMDYAMDSGSGASVSIILDGVDRPVTPNSDGLSGQTTNEHTIANSGLYVAELRAFNLVCDITEPYNFTVEMRIQSPTFGATGDMVPGTEKDLDSGEPFTFTVDMLSGSGVTIEWDATDCGGTKEEYFTGELIDWSGQQTHTHLFDTPTTCDFTVKVWNPIDTNGTTKTYTFNVYNDVKNMRINEGRSNTNIPASDNIYEPSIAEITIDNDPLEAPTKASMSCLMGDGEIKEFQEFDVYPFVFTHGFPGGLDGNVVYTISCRIWNKIGEQTVHSMVTTMEPIRGLSTQVLKSDGNLTLGIPVGEPAVIQVRMSGSQVTINVDFGDGSPPSTRYVEAPVISEWQDFTHTFPSSPNNYNITVTATDVLGSTSLTYQIAIQHPVDVNQLTCETDSPKPYGVNGEQNIGFTYGGSVVIPTDAYVKLEYNDGKNTIYPDYQLNEEDVPLSCTSTPCTVNPVRTHFYPGGNAGDVVVTVYNYASSGSINCPAGVYEPLANPVIELKYVPLLPLHSDPIPGLGTSNDQFPSSIPVKFFASIEGTVSEYEMMATRRETLEVFTCSSEVTPFEYLFQNKPGVYDLEFTYSNPLENMIVTTTMTIVNSVNGIVMDDFGIMNKAGEEKVFLVEGDLGTNACLTFDFGDGTIEVYGLASDNCGTSALPPVTLPRNFTHVYTANTQYVAQVKAENYVSKNEFTMYITISGASCQTPSVSIKNNGSTDPISAHQAPLVQKNKAIQLLGIVENHCEASPDNTKLWTVFKVDPITGKGATAVDLTGVTTNAATIVFPKRFFPETVVYEFRFCVSIVVNDVTFENCAFTYINIVKSDISCTAWPGGVSQITVGEDETIEITPECTDPDDVDSSNSVRKRRSVNGEEFSFTYWCRGLGEIYKEDRESGSISTDISGRSKPKTREEILANSTSKGGCFRKGPGAIGDVDGLYSGQSLKFDTINFQANESYELIVQGRKDNRKFDTILYIHVTTGAPPPVTIRCLQAEQCEQGSNGQRLPPNYRLALQGECSRCGSQGCTFEWRGSRASPYTDKPNSYQIINNFAYYVDAVDTQAVAIMSTLFKDHPSSESFDIELKCTKVSDGATGRSHMIVNINTPPHGGTCLIKTLNGTTVETNYIGAFDDKFVICCHDFYDNDNVKKYRYVLQSPGVEDTPIYYNLDSCVTTSFPFGTWKLMAEIYDDYDAFSEYTILERITLVEPSEEDADGALNAILSDDDRIFSNGDSSAMVSVVASVASSLELISNRMDEEMAASNVQIGEPYGGFDDPKPTNVTKEPTNSTLTPEEQEKLIQKAEENRYLKALTVQTCMAAFTGANFDSADQALEKVSAIKAITKNPSDLSFSSLATMGPMARNIVDVLDSTDVVAEVKQELAGAVLAICGSLAMGRKNQAQNPGYLDKLVAASDPKAMHINMDPLAEGSDPQDRASQIEMANKRKVNEELKKEAASLVNTVEGAGASVAMSMVAAEKPKIIQSPYVRQMIEKNSVKNLKGRKMTLGGCAIEFPNVCGSSKAPQNCGDETICSVVFSEFSTLPINDENDPNNPEAQAPAMSIYFEDGSKFEISDLEEPIDIDIENTNSEPMDEESVPPLKPTSNSKGNLTLSYRSITLEEIGDVAMSLEIEVTMTSNVEQNVSVYVSFGDEFPSVNNVTDKVENYEAYGNSAVGSDETIYVFVNNTRVRELMTETGTTIAKVLIMNATGEFSIKTFQRSCSSFDPTQNKYTDYGMVVQPKTGTDSSLKCASTHLTTFAGGWVVAPNTIDWDFVFANMDFAKNLTIYIFMIVIFTLYILVAIWARRQDKKDILKLGVTPLADNDPRDKYYYEVIVYTGLRQNCGTKSKVNFILSGERDETDVRELSDDKRDVLQRGNIDSFLMTTPGSLGDLQYCRIWHDNSGKGPYASWFLKHFLVHDLQTHEKFHFIANKWFAVEEGDGQIDRLIPVAGLEQKVAFGHLFEQTTRKNMSDGHLWFSILTRPPQSRFTRLQRVSSCLSLLFCTMLTNAMFYQRGDDTDNVFTIGPFALSPEMISIGVMSNLIVFPVNLAIVMLFRKSRLRKKRQSRIQNAIQENKKKTLAKSGAASVTDIKANIGGSKSQLTENDELDKVEVRPDTATSMRPTTASGTKGTKKKKGPWMFPWWGIIIGWILVFVSVLGSAVMVLFYGIDFGDIKCKQWISSMIMSMFMSIFLTQPIKVFLIAIFFSLVFKKSEEEDEDVEQDEEEVELQHDEELLHSSSITAPLNAKPRKVAYRPPDPKALEKAREHRVKELKMFDIIREIVLYGVYLWVLMVISYGFRDPDARRVVENMESLYVERPDYELNFTKIRTNKDFFHYLNQTLIRGIRAQSWYNGEPPFGQRGFTGDRVGRLMGYVTLRQLRIKPGGCPTQNVVAHLVSECNTEYSIFNEDEDDYGIGWAPANGTNNKTEYKYMTSGELDTYPIWGKLAMYGGGGYVVKLTGDMYALEDRIEELRQDEWIDKYTRAVLIEFSVYNPYVNIFVSSVMICEWIPSGGIFVWFRFEPLNLLSYYTSSMLFQVACEIVYVLFILYFIVHEIRQIYRERSKYFKQFWNWVEVIVIAFSLGALATYFYRLIITNGLTEKFIKNGSNGHNNFQYVAYWNEMLMYMVGFLCFIGTIKFIRLLRFNKRMSLLAATLKHGATPLMAFGIIFFIVFFAFVQFFFLLLSKELNNFSSIINSAETTVQMMLGRFSFNSMKDAQPVLAPFFFFLFIIFIYLILINMFVTILNESFSVVKSDIDKQSNEYEMVDFIMQRFKGWTGFGGEENGKKPTKGQDEKDLAGGVSPAYQKEIDNFPDKVERLLNCISKVYFDQDRFDQIFLDSRNMNMTSKEALKELMKDKEAKKTIGEASGRKRMKQPSMTEVEHLEQSIYKL</sequence>
<comment type="caution">
    <text evidence="13">Lacks conserved residue(s) required for the propagation of feature annotation.</text>
</comment>
<feature type="domain" description="PKD" evidence="17">
    <location>
        <begin position="654"/>
        <end position="717"/>
    </location>
</feature>
<evidence type="ECO:0000256" key="3">
    <source>
        <dbReference type="ARBA" id="ARBA00007200"/>
    </source>
</evidence>
<feature type="region of interest" description="Disordered" evidence="14">
    <location>
        <begin position="2309"/>
        <end position="2328"/>
    </location>
</feature>
<organism evidence="20 21">
    <name type="scientific">Owenia fusiformis</name>
    <name type="common">Polychaete worm</name>
    <dbReference type="NCBI Taxonomy" id="6347"/>
    <lineage>
        <taxon>Eukaryota</taxon>
        <taxon>Metazoa</taxon>
        <taxon>Spiralia</taxon>
        <taxon>Lophotrochozoa</taxon>
        <taxon>Annelida</taxon>
        <taxon>Polychaeta</taxon>
        <taxon>Sedentaria</taxon>
        <taxon>Canalipalpata</taxon>
        <taxon>Sabellida</taxon>
        <taxon>Oweniida</taxon>
        <taxon>Oweniidae</taxon>
        <taxon>Owenia</taxon>
    </lineage>
</organism>
<dbReference type="Gene3D" id="1.10.287.70">
    <property type="match status" value="1"/>
</dbReference>
<evidence type="ECO:0000256" key="8">
    <source>
        <dbReference type="ARBA" id="ARBA00023069"/>
    </source>
</evidence>
<dbReference type="Pfam" id="PF20519">
    <property type="entry name" value="Polycystin_dom"/>
    <property type="match status" value="1"/>
</dbReference>
<evidence type="ECO:0000256" key="7">
    <source>
        <dbReference type="ARBA" id="ARBA00022989"/>
    </source>
</evidence>
<feature type="chain" id="PRO_5035810121" evidence="16">
    <location>
        <begin position="25"/>
        <end position="3615"/>
    </location>
</feature>
<keyword evidence="8" id="KW-0969">Cilium</keyword>
<evidence type="ECO:0000259" key="19">
    <source>
        <dbReference type="PROSITE" id="PS51212"/>
    </source>
</evidence>
<dbReference type="GO" id="GO:0005262">
    <property type="term" value="F:calcium channel activity"/>
    <property type="evidence" value="ECO:0007669"/>
    <property type="project" value="TreeGrafter"/>
</dbReference>
<feature type="domain" description="PLAT" evidence="18">
    <location>
        <begin position="2552"/>
        <end position="2671"/>
    </location>
</feature>
<evidence type="ECO:0000259" key="18">
    <source>
        <dbReference type="PROSITE" id="PS50095"/>
    </source>
</evidence>
<dbReference type="InterPro" id="IPR013122">
    <property type="entry name" value="PKD1_2_channel"/>
</dbReference>
<dbReference type="InterPro" id="IPR042060">
    <property type="entry name" value="PLAT_polycystin1"/>
</dbReference>
<keyword evidence="5 15" id="KW-0812">Transmembrane</keyword>
<proteinExistence type="inferred from homology"/>
<dbReference type="EMBL" id="CAIIXF020000009">
    <property type="protein sequence ID" value="CAH1793769.1"/>
    <property type="molecule type" value="Genomic_DNA"/>
</dbReference>
<evidence type="ECO:0000256" key="9">
    <source>
        <dbReference type="ARBA" id="ARBA00023136"/>
    </source>
</evidence>
<dbReference type="InterPro" id="IPR051223">
    <property type="entry name" value="Polycystin"/>
</dbReference>
<feature type="transmembrane region" description="Helical" evidence="15">
    <location>
        <begin position="3346"/>
        <end position="3366"/>
    </location>
</feature>
<evidence type="ECO:0000256" key="11">
    <source>
        <dbReference type="ARBA" id="ARBA00023273"/>
    </source>
</evidence>
<dbReference type="CDD" id="cd00146">
    <property type="entry name" value="PKD"/>
    <property type="match status" value="3"/>
</dbReference>
<accession>A0A8S4PK83</accession>
<feature type="disulfide bond" evidence="12">
    <location>
        <begin position="3110"/>
        <end position="3123"/>
    </location>
</feature>
<keyword evidence="11" id="KW-0966">Cell projection</keyword>
<dbReference type="PRINTS" id="PR01433">
    <property type="entry name" value="POLYCYSTIN2"/>
</dbReference>
<dbReference type="Pfam" id="PF02010">
    <property type="entry name" value="REJ"/>
    <property type="match status" value="1"/>
</dbReference>
<dbReference type="InterPro" id="IPR013783">
    <property type="entry name" value="Ig-like_fold"/>
</dbReference>
<dbReference type="Gene3D" id="2.60.60.20">
    <property type="entry name" value="PLAT/LH2 domain"/>
    <property type="match status" value="1"/>
</dbReference>
<evidence type="ECO:0000256" key="15">
    <source>
        <dbReference type="SAM" id="Phobius"/>
    </source>
</evidence>
<evidence type="ECO:0000256" key="1">
    <source>
        <dbReference type="ARBA" id="ARBA00004138"/>
    </source>
</evidence>
<evidence type="ECO:0000313" key="21">
    <source>
        <dbReference type="Proteomes" id="UP000749559"/>
    </source>
</evidence>
<feature type="region of interest" description="Disordered" evidence="14">
    <location>
        <begin position="2836"/>
        <end position="2858"/>
    </location>
</feature>
<dbReference type="SMART" id="SM00321">
    <property type="entry name" value="WSC"/>
    <property type="match status" value="1"/>
</dbReference>
<dbReference type="InterPro" id="IPR003915">
    <property type="entry name" value="PKD_2"/>
</dbReference>
<protein>
    <submittedName>
        <fullName evidence="20">Uncharacterized protein</fullName>
    </submittedName>
</protein>
<dbReference type="SUPFAM" id="SSF49299">
    <property type="entry name" value="PKD domain"/>
    <property type="match status" value="4"/>
</dbReference>
<keyword evidence="21" id="KW-1185">Reference proteome</keyword>
<dbReference type="InterPro" id="IPR000601">
    <property type="entry name" value="PKD_dom"/>
</dbReference>
<dbReference type="GO" id="GO:0005509">
    <property type="term" value="F:calcium ion binding"/>
    <property type="evidence" value="ECO:0007669"/>
    <property type="project" value="InterPro"/>
</dbReference>
<feature type="region of interest" description="Disordered" evidence="14">
    <location>
        <begin position="3586"/>
        <end position="3605"/>
    </location>
</feature>
<dbReference type="InterPro" id="IPR001024">
    <property type="entry name" value="PLAT/LH2_dom"/>
</dbReference>
<feature type="transmembrane region" description="Helical" evidence="15">
    <location>
        <begin position="2866"/>
        <end position="2890"/>
    </location>
</feature>
<dbReference type="Pfam" id="PF01822">
    <property type="entry name" value="WSC"/>
    <property type="match status" value="1"/>
</dbReference>
<dbReference type="Pfam" id="PF00801">
    <property type="entry name" value="PKD"/>
    <property type="match status" value="2"/>
</dbReference>
<keyword evidence="7 15" id="KW-1133">Transmembrane helix</keyword>
<evidence type="ECO:0000256" key="6">
    <source>
        <dbReference type="ARBA" id="ARBA00022729"/>
    </source>
</evidence>